<feature type="chain" id="PRO_5040311428" evidence="10">
    <location>
        <begin position="29"/>
        <end position="804"/>
    </location>
</feature>
<keyword evidence="10" id="KW-0732">Signal</keyword>
<dbReference type="AlphaFoldDB" id="A0A9Q1DCK9"/>
<proteinExistence type="inferred from homology"/>
<dbReference type="FunFam" id="2.40.160.110:FF:000003">
    <property type="entry name" value="ATPase H+ transporting accessory protein 1"/>
    <property type="match status" value="1"/>
</dbReference>
<comment type="similarity">
    <text evidence="3">Belongs to the vacuolar ATPase subunit S1 family.</text>
</comment>
<feature type="domain" description="V-type proton ATPase subunit S1 luminal" evidence="12">
    <location>
        <begin position="251"/>
        <end position="400"/>
    </location>
</feature>
<evidence type="ECO:0000256" key="1">
    <source>
        <dbReference type="ARBA" id="ARBA00004167"/>
    </source>
</evidence>
<dbReference type="Proteomes" id="UP001152803">
    <property type="component" value="Unassembled WGS sequence"/>
</dbReference>
<dbReference type="OrthoDB" id="9985059at2759"/>
<keyword evidence="5" id="KW-0378">Hydrolase</keyword>
<evidence type="ECO:0000256" key="8">
    <source>
        <dbReference type="SAM" id="MobiDB-lite"/>
    </source>
</evidence>
<feature type="domain" description="Endonuclease/exonuclease/phosphatase" evidence="11">
    <location>
        <begin position="584"/>
        <end position="785"/>
    </location>
</feature>
<keyword evidence="7 9" id="KW-0472">Membrane</keyword>
<evidence type="ECO:0000259" key="11">
    <source>
        <dbReference type="Pfam" id="PF03372"/>
    </source>
</evidence>
<evidence type="ECO:0000313" key="14">
    <source>
        <dbReference type="EMBL" id="KAJ8265947.1"/>
    </source>
</evidence>
<evidence type="ECO:0000256" key="2">
    <source>
        <dbReference type="ARBA" id="ARBA00007359"/>
    </source>
</evidence>
<dbReference type="GO" id="GO:0030659">
    <property type="term" value="C:cytoplasmic vesicle membrane"/>
    <property type="evidence" value="ECO:0007669"/>
    <property type="project" value="UniProtKB-ARBA"/>
</dbReference>
<dbReference type="Pfam" id="PF05827">
    <property type="entry name" value="VAS1_LD"/>
    <property type="match status" value="1"/>
</dbReference>
<keyword evidence="5" id="KW-0255">Endonuclease</keyword>
<evidence type="ECO:0000256" key="3">
    <source>
        <dbReference type="ARBA" id="ARBA00009037"/>
    </source>
</evidence>
<keyword evidence="15" id="KW-1185">Reference proteome</keyword>
<feature type="transmembrane region" description="Helical" evidence="9">
    <location>
        <begin position="424"/>
        <end position="446"/>
    </location>
</feature>
<dbReference type="Pfam" id="PF20520">
    <property type="entry name" value="Ac45-VOA1_TM"/>
    <property type="match status" value="1"/>
</dbReference>
<dbReference type="GO" id="GO:0004536">
    <property type="term" value="F:DNA nuclease activity"/>
    <property type="evidence" value="ECO:0007669"/>
    <property type="project" value="InterPro"/>
</dbReference>
<dbReference type="GO" id="GO:0001671">
    <property type="term" value="F:ATPase activator activity"/>
    <property type="evidence" value="ECO:0007669"/>
    <property type="project" value="TreeGrafter"/>
</dbReference>
<dbReference type="Pfam" id="PF03372">
    <property type="entry name" value="Exo_endo_phos"/>
    <property type="match status" value="1"/>
</dbReference>
<feature type="region of interest" description="Disordered" evidence="8">
    <location>
        <begin position="456"/>
        <end position="564"/>
    </location>
</feature>
<evidence type="ECO:0000256" key="4">
    <source>
        <dbReference type="ARBA" id="ARBA00022692"/>
    </source>
</evidence>
<reference evidence="14" key="1">
    <citation type="journal article" date="2023" name="Science">
        <title>Genome structures resolve the early diversification of teleost fishes.</title>
        <authorList>
            <person name="Parey E."/>
            <person name="Louis A."/>
            <person name="Montfort J."/>
            <person name="Bouchez O."/>
            <person name="Roques C."/>
            <person name="Iampietro C."/>
            <person name="Lluch J."/>
            <person name="Castinel A."/>
            <person name="Donnadieu C."/>
            <person name="Desvignes T."/>
            <person name="Floi Bucao C."/>
            <person name="Jouanno E."/>
            <person name="Wen M."/>
            <person name="Mejri S."/>
            <person name="Dirks R."/>
            <person name="Jansen H."/>
            <person name="Henkel C."/>
            <person name="Chen W.J."/>
            <person name="Zahm M."/>
            <person name="Cabau C."/>
            <person name="Klopp C."/>
            <person name="Thompson A.W."/>
            <person name="Robinson-Rechavi M."/>
            <person name="Braasch I."/>
            <person name="Lecointre G."/>
            <person name="Bobe J."/>
            <person name="Postlethwait J.H."/>
            <person name="Berthelot C."/>
            <person name="Roest Crollius H."/>
            <person name="Guiguen Y."/>
        </authorList>
    </citation>
    <scope>NUCLEOTIDE SEQUENCE</scope>
    <source>
        <strain evidence="14">Concon-B</strain>
    </source>
</reference>
<dbReference type="InterPro" id="IPR005135">
    <property type="entry name" value="Endo/exonuclease/phosphatase"/>
</dbReference>
<dbReference type="GO" id="GO:0033176">
    <property type="term" value="C:proton-transporting V-type ATPase complex"/>
    <property type="evidence" value="ECO:0007669"/>
    <property type="project" value="TreeGrafter"/>
</dbReference>
<dbReference type="GO" id="GO:0098588">
    <property type="term" value="C:bounding membrane of organelle"/>
    <property type="evidence" value="ECO:0007669"/>
    <property type="project" value="UniProtKB-ARBA"/>
</dbReference>
<evidence type="ECO:0000259" key="12">
    <source>
        <dbReference type="Pfam" id="PF05827"/>
    </source>
</evidence>
<comment type="caution">
    <text evidence="14">The sequence shown here is derived from an EMBL/GenBank/DDBJ whole genome shotgun (WGS) entry which is preliminary data.</text>
</comment>
<dbReference type="GO" id="GO:0004519">
    <property type="term" value="F:endonuclease activity"/>
    <property type="evidence" value="ECO:0007669"/>
    <property type="project" value="UniProtKB-KW"/>
</dbReference>
<dbReference type="SMART" id="SM00476">
    <property type="entry name" value="DNaseIc"/>
    <property type="match status" value="1"/>
</dbReference>
<dbReference type="GO" id="GO:0006308">
    <property type="term" value="P:DNA catabolic process"/>
    <property type="evidence" value="ECO:0007669"/>
    <property type="project" value="InterPro"/>
</dbReference>
<keyword evidence="5" id="KW-0540">Nuclease</keyword>
<evidence type="ECO:0000259" key="13">
    <source>
        <dbReference type="Pfam" id="PF20520"/>
    </source>
</evidence>
<feature type="domain" description="V-type proton ATPase subunit S1/VOA1 transmembrane" evidence="13">
    <location>
        <begin position="418"/>
        <end position="452"/>
    </location>
</feature>
<dbReference type="InterPro" id="IPR016202">
    <property type="entry name" value="DNase_I"/>
</dbReference>
<comment type="similarity">
    <text evidence="2">Belongs to the DNase I family.</text>
</comment>
<protein>
    <submittedName>
        <fullName evidence="14">Uncharacterized protein</fullName>
    </submittedName>
</protein>
<evidence type="ECO:0000256" key="10">
    <source>
        <dbReference type="SAM" id="SignalP"/>
    </source>
</evidence>
<feature type="compositionally biased region" description="Low complexity" evidence="8">
    <location>
        <begin position="465"/>
        <end position="482"/>
    </location>
</feature>
<dbReference type="InterPro" id="IPR046755">
    <property type="entry name" value="VAS1_LD"/>
</dbReference>
<evidence type="ECO:0000256" key="9">
    <source>
        <dbReference type="SAM" id="Phobius"/>
    </source>
</evidence>
<dbReference type="EMBL" id="JAFJMO010000010">
    <property type="protein sequence ID" value="KAJ8265947.1"/>
    <property type="molecule type" value="Genomic_DNA"/>
</dbReference>
<comment type="subcellular location">
    <subcellularLocation>
        <location evidence="1">Membrane</location>
        <topology evidence="1">Single-pass membrane protein</topology>
    </subcellularLocation>
</comment>
<keyword evidence="6 9" id="KW-1133">Transmembrane helix</keyword>
<feature type="signal peptide" evidence="10">
    <location>
        <begin position="1"/>
        <end position="28"/>
    </location>
</feature>
<dbReference type="Gene3D" id="3.60.10.10">
    <property type="entry name" value="Endonuclease/exonuclease/phosphatase"/>
    <property type="match status" value="2"/>
</dbReference>
<dbReference type="SUPFAM" id="SSF56219">
    <property type="entry name" value="DNase I-like"/>
    <property type="match status" value="1"/>
</dbReference>
<evidence type="ECO:0000256" key="6">
    <source>
        <dbReference type="ARBA" id="ARBA00022989"/>
    </source>
</evidence>
<organism evidence="14 15">
    <name type="scientific">Conger conger</name>
    <name type="common">Conger eel</name>
    <name type="synonym">Muraena conger</name>
    <dbReference type="NCBI Taxonomy" id="82655"/>
    <lineage>
        <taxon>Eukaryota</taxon>
        <taxon>Metazoa</taxon>
        <taxon>Chordata</taxon>
        <taxon>Craniata</taxon>
        <taxon>Vertebrata</taxon>
        <taxon>Euteleostomi</taxon>
        <taxon>Actinopterygii</taxon>
        <taxon>Neopterygii</taxon>
        <taxon>Teleostei</taxon>
        <taxon>Anguilliformes</taxon>
        <taxon>Congridae</taxon>
        <taxon>Conger</taxon>
    </lineage>
</organism>
<dbReference type="CDD" id="cd10282">
    <property type="entry name" value="DNase1"/>
    <property type="match status" value="1"/>
</dbReference>
<evidence type="ECO:0000256" key="7">
    <source>
        <dbReference type="ARBA" id="ARBA00023136"/>
    </source>
</evidence>
<dbReference type="InterPro" id="IPR036691">
    <property type="entry name" value="Endo/exonu/phosph_ase_sf"/>
</dbReference>
<dbReference type="GO" id="GO:0030641">
    <property type="term" value="P:regulation of cellular pH"/>
    <property type="evidence" value="ECO:0007669"/>
    <property type="project" value="TreeGrafter"/>
</dbReference>
<evidence type="ECO:0000313" key="15">
    <source>
        <dbReference type="Proteomes" id="UP001152803"/>
    </source>
</evidence>
<gene>
    <name evidence="14" type="ORF">COCON_G00150460</name>
</gene>
<name>A0A9Q1DCK9_CONCO</name>
<dbReference type="PANTHER" id="PTHR12471:SF2">
    <property type="entry name" value="V-TYPE PROTON ATPASE SUBUNIT S1"/>
    <property type="match status" value="1"/>
</dbReference>
<dbReference type="InterPro" id="IPR008388">
    <property type="entry name" value="Ac45_acc_su"/>
</dbReference>
<feature type="compositionally biased region" description="Pro residues" evidence="8">
    <location>
        <begin position="483"/>
        <end position="559"/>
    </location>
</feature>
<sequence>MAVLWLSTAPMVVAFLLFLSAILSSGSCRDQVPLLLWSSEGFPLPQQSPPAVGNVVSAAQLESYLSNALPGAPPNTLLFLQDELSVDDFTVFGGIFGNKQDGVFPHLEAALRVSQAPLMLPALSLGGSSAVLPLLQQHLGTPPLYLDPSSLAQLRLNASVSALLVIHLPYKPGAGLMSPRDALRGNDAVIGQVLDVMKAQAVPYTAIYTALKPSRVALDLSESAQSIGRTLLQAAPTNTTAPLEYRENGTVCILLWADSLSVNLGNATRDLWNATFGPDRTIRLDDSFCNSTNGTEAEARLVIDYGDIMGSHDFILTFNMARRMYPVSGRYWFTLDTVRLEYGNETAVFNGGRNIYAPAEYSYHCASVSSVSNRLLEPSDSGSNASSWQVSFTNFQIQGFGIVAGNSTQFSYANDCASFFTPGIWMGLLISLLMLLILTYGLHMITQLRTMDMTPRAARAPWSDPSPAQPRARPAQPRAQPSPAQPSPAPPRPAQPSPAQPSPAQPRPAQPSPAQPSPAQPSPAQPSPAQPSPAQPRPAQPSPAQPAQPSPAQPSPAQPSPAQLTEPATFQPLTVAPTSLKICAFNVRSFGEAKANNRRVMALLVKIIARCDLCLVQEVRDSKGTAIPTLVRGLNRPMFHSPNRRTPSLCGSPNTLVKDFILVGQHTCPKNAMREMDELYTVFQAVLRKWKTENVMFLGDLNAACGYVTIKGWGSVRLRSDPKFHWLIGDKEDTTVREKTHCAYDRIVVRGKELLSGIVANSAQPFNFKREFQLTEEEALEVSDHYPVEVDLKPSHRYLLHHEL</sequence>
<dbReference type="PANTHER" id="PTHR12471">
    <property type="entry name" value="VACUOLAR ATP SYNTHASE SUBUNIT S1"/>
    <property type="match status" value="1"/>
</dbReference>
<dbReference type="Gene3D" id="2.40.160.110">
    <property type="match status" value="1"/>
</dbReference>
<keyword evidence="4 9" id="KW-0812">Transmembrane</keyword>
<dbReference type="InterPro" id="IPR046756">
    <property type="entry name" value="VAS1/VOA1_TM"/>
</dbReference>
<dbReference type="GO" id="GO:0012505">
    <property type="term" value="C:endomembrane system"/>
    <property type="evidence" value="ECO:0007669"/>
    <property type="project" value="UniProtKB-ARBA"/>
</dbReference>
<evidence type="ECO:0000256" key="5">
    <source>
        <dbReference type="ARBA" id="ARBA00022759"/>
    </source>
</evidence>
<accession>A0A9Q1DCK9</accession>